<accession>A0A9N9CU58</accession>
<dbReference type="PANTHER" id="PTHR15672">
    <property type="entry name" value="CAMP-REGULATED PHOSPHOPROTEIN 21 RELATED R3H DOMAIN CONTAINING PROTEIN"/>
    <property type="match status" value="1"/>
</dbReference>
<dbReference type="PROSITE" id="PS51061">
    <property type="entry name" value="R3H"/>
    <property type="match status" value="1"/>
</dbReference>
<reference evidence="3" key="1">
    <citation type="submission" date="2021-06" db="EMBL/GenBank/DDBJ databases">
        <authorList>
            <person name="Kallberg Y."/>
            <person name="Tangrot J."/>
            <person name="Rosling A."/>
        </authorList>
    </citation>
    <scope>NUCLEOTIDE SEQUENCE</scope>
    <source>
        <strain evidence="3">IA702</strain>
    </source>
</reference>
<name>A0A9N9CU58_9GLOM</name>
<dbReference type="SMART" id="SM00393">
    <property type="entry name" value="R3H"/>
    <property type="match status" value="1"/>
</dbReference>
<gene>
    <name evidence="3" type="ORF">POCULU_LOCUS7957</name>
</gene>
<dbReference type="PANTHER" id="PTHR15672:SF8">
    <property type="entry name" value="PROTEIN ENCORE"/>
    <property type="match status" value="1"/>
</dbReference>
<dbReference type="Gene3D" id="3.30.1370.50">
    <property type="entry name" value="R3H-like domain"/>
    <property type="match status" value="1"/>
</dbReference>
<dbReference type="SUPFAM" id="SSF82708">
    <property type="entry name" value="R3H domain"/>
    <property type="match status" value="1"/>
</dbReference>
<dbReference type="Pfam" id="PF01424">
    <property type="entry name" value="R3H"/>
    <property type="match status" value="1"/>
</dbReference>
<evidence type="ECO:0000256" key="1">
    <source>
        <dbReference type="ARBA" id="ARBA00022553"/>
    </source>
</evidence>
<dbReference type="Proteomes" id="UP000789572">
    <property type="component" value="Unassembled WGS sequence"/>
</dbReference>
<comment type="caution">
    <text evidence="3">The sequence shown here is derived from an EMBL/GenBank/DDBJ whole genome shotgun (WGS) entry which is preliminary data.</text>
</comment>
<protein>
    <submittedName>
        <fullName evidence="3">9297_t:CDS:1</fullName>
    </submittedName>
</protein>
<keyword evidence="4" id="KW-1185">Reference proteome</keyword>
<dbReference type="InterPro" id="IPR036867">
    <property type="entry name" value="R3H_dom_sf"/>
</dbReference>
<dbReference type="AlphaFoldDB" id="A0A9N9CU58"/>
<dbReference type="InterPro" id="IPR001374">
    <property type="entry name" value="R3H_dom"/>
</dbReference>
<dbReference type="CDD" id="cd02642">
    <property type="entry name" value="R3H_encore_like"/>
    <property type="match status" value="1"/>
</dbReference>
<feature type="domain" description="R3H" evidence="2">
    <location>
        <begin position="54"/>
        <end position="117"/>
    </location>
</feature>
<keyword evidence="1" id="KW-0597">Phosphoprotein</keyword>
<evidence type="ECO:0000313" key="3">
    <source>
        <dbReference type="EMBL" id="CAG8611218.1"/>
    </source>
</evidence>
<sequence length="119" mass="13464">MSSLIHKTQVADASDETLLGQVNLQSTQPQIGEIDVNTGLDGFLLAALKNPKDRLFLLKLDRDMERFVKDKSRTRLEFPPMNSYQRLIIHRVAAYFKLSHVVDTSGKAVVLYKSAETQM</sequence>
<dbReference type="GO" id="GO:0003676">
    <property type="term" value="F:nucleic acid binding"/>
    <property type="evidence" value="ECO:0007669"/>
    <property type="project" value="UniProtKB-UniRule"/>
</dbReference>
<dbReference type="OrthoDB" id="278430at2759"/>
<dbReference type="EMBL" id="CAJVPJ010002036">
    <property type="protein sequence ID" value="CAG8611218.1"/>
    <property type="molecule type" value="Genomic_DNA"/>
</dbReference>
<evidence type="ECO:0000313" key="4">
    <source>
        <dbReference type="Proteomes" id="UP000789572"/>
    </source>
</evidence>
<proteinExistence type="predicted"/>
<dbReference type="InterPro" id="IPR051937">
    <property type="entry name" value="R3H_domain_containing"/>
</dbReference>
<evidence type="ECO:0000259" key="2">
    <source>
        <dbReference type="PROSITE" id="PS51061"/>
    </source>
</evidence>
<organism evidence="3 4">
    <name type="scientific">Paraglomus occultum</name>
    <dbReference type="NCBI Taxonomy" id="144539"/>
    <lineage>
        <taxon>Eukaryota</taxon>
        <taxon>Fungi</taxon>
        <taxon>Fungi incertae sedis</taxon>
        <taxon>Mucoromycota</taxon>
        <taxon>Glomeromycotina</taxon>
        <taxon>Glomeromycetes</taxon>
        <taxon>Paraglomerales</taxon>
        <taxon>Paraglomeraceae</taxon>
        <taxon>Paraglomus</taxon>
    </lineage>
</organism>